<evidence type="ECO:0000256" key="1">
    <source>
        <dbReference type="SAM" id="Phobius"/>
    </source>
</evidence>
<reference evidence="2" key="1">
    <citation type="submission" date="2022-01" db="EMBL/GenBank/DDBJ databases">
        <authorList>
            <person name="Wang Y."/>
        </authorList>
    </citation>
    <scope>NUCLEOTIDE SEQUENCE</scope>
    <source>
        <strain evidence="2">WB101</strain>
    </source>
</reference>
<keyword evidence="1" id="KW-1133">Transmembrane helix</keyword>
<protein>
    <submittedName>
        <fullName evidence="2">Uncharacterized protein</fullName>
    </submittedName>
</protein>
<accession>A0ABS9KK38</accession>
<evidence type="ECO:0000313" key="2">
    <source>
        <dbReference type="EMBL" id="MCG2591157.1"/>
    </source>
</evidence>
<comment type="caution">
    <text evidence="2">The sequence shown here is derived from an EMBL/GenBank/DDBJ whole genome shotgun (WGS) entry which is preliminary data.</text>
</comment>
<gene>
    <name evidence="2" type="ORF">L6773_21515</name>
</gene>
<proteinExistence type="predicted"/>
<name>A0ABS9KK38_9BACT</name>
<feature type="non-terminal residue" evidence="2">
    <location>
        <position position="1"/>
    </location>
</feature>
<sequence>TTSQADTGDSSSSVSTSITINFQSFRTRNGILSLAGILIILSLIGYWLLPDSNSEATPTNNKIAVLPLESISTEPEDIQFTDGVHEELINRLAGIGDLTVIARSS</sequence>
<keyword evidence="1" id="KW-0472">Membrane</keyword>
<keyword evidence="3" id="KW-1185">Reference proteome</keyword>
<evidence type="ECO:0000313" key="3">
    <source>
        <dbReference type="Proteomes" id="UP001165366"/>
    </source>
</evidence>
<reference evidence="2" key="2">
    <citation type="submission" date="2024-05" db="EMBL/GenBank/DDBJ databases">
        <title>Rhodohalobacter halophilus gen. nov., sp. nov., a moderately halophilic member of the family Balneolaceae.</title>
        <authorList>
            <person name="Xia J."/>
        </authorList>
    </citation>
    <scope>NUCLEOTIDE SEQUENCE</scope>
    <source>
        <strain evidence="2">WB101</strain>
    </source>
</reference>
<feature type="transmembrane region" description="Helical" evidence="1">
    <location>
        <begin position="31"/>
        <end position="49"/>
    </location>
</feature>
<organism evidence="2 3">
    <name type="scientific">Rhodohalobacter sulfatireducens</name>
    <dbReference type="NCBI Taxonomy" id="2911366"/>
    <lineage>
        <taxon>Bacteria</taxon>
        <taxon>Pseudomonadati</taxon>
        <taxon>Balneolota</taxon>
        <taxon>Balneolia</taxon>
        <taxon>Balneolales</taxon>
        <taxon>Balneolaceae</taxon>
        <taxon>Rhodohalobacter</taxon>
    </lineage>
</organism>
<dbReference type="EMBL" id="JAKLWS010000136">
    <property type="protein sequence ID" value="MCG2591157.1"/>
    <property type="molecule type" value="Genomic_DNA"/>
</dbReference>
<dbReference type="Proteomes" id="UP001165366">
    <property type="component" value="Unassembled WGS sequence"/>
</dbReference>
<keyword evidence="1" id="KW-0812">Transmembrane</keyword>
<feature type="non-terminal residue" evidence="2">
    <location>
        <position position="105"/>
    </location>
</feature>